<dbReference type="GO" id="GO:0140359">
    <property type="term" value="F:ABC-type transporter activity"/>
    <property type="evidence" value="ECO:0007669"/>
    <property type="project" value="InterPro"/>
</dbReference>
<dbReference type="PANTHER" id="PTHR30294:SF29">
    <property type="entry name" value="MULTIDRUG ABC TRANSPORTER PERMEASE YBHS-RELATED"/>
    <property type="match status" value="1"/>
</dbReference>
<gene>
    <name evidence="8" type="ORF">HVS_04940</name>
</gene>
<dbReference type="InterPro" id="IPR051449">
    <property type="entry name" value="ABC-2_transporter_component"/>
</dbReference>
<keyword evidence="5 6" id="KW-0472">Membrane</keyword>
<sequence>MKVFINILINDIKLVLSDWKMLVIIFAMPVLLILYFSYAVYPVLKEDTVVQPVSVAVVDKDNTIESRILISQLEEIELIGKIHRVSEEESLSLIDENKIAAAIIIPEGFVSSVVSGDNKSISILGNVEKEQQAMIIKTLITGAANIVSSGQAVLYSYYKFVNETGVARDELNREFDTLTQDIIMKSLDRNSVVSEIKTYPGDNLTATEYYTASLLALFLLFSAVPVSRFLLTERIWGIRSRLATTNAGGVRILTSKLIVSLLISIFQMSLIIFITSKIFKNYWGAGFFIISAVFISGVFAVSCWSLFVLVVSRDQRQFEIIRSMGILLMALIGGSIYPIAKMPDKIRVLSTFTINRWIQEGFMKVFSGERYPDVSYEIMCLVMIGAVFAVSSAVIYKIKKAG</sequence>
<dbReference type="RefSeq" id="WP_101299755.1">
    <property type="nucleotide sequence ID" value="NZ_CP025197.1"/>
</dbReference>
<keyword evidence="3 6" id="KW-0812">Transmembrane</keyword>
<feature type="transmembrane region" description="Helical" evidence="6">
    <location>
        <begin position="209"/>
        <end position="231"/>
    </location>
</feature>
<evidence type="ECO:0000259" key="7">
    <source>
        <dbReference type="Pfam" id="PF12698"/>
    </source>
</evidence>
<proteinExistence type="predicted"/>
<accession>A0A2K9EK44</accession>
<dbReference type="Pfam" id="PF12698">
    <property type="entry name" value="ABC2_membrane_3"/>
    <property type="match status" value="1"/>
</dbReference>
<dbReference type="GO" id="GO:0005886">
    <property type="term" value="C:plasma membrane"/>
    <property type="evidence" value="ECO:0007669"/>
    <property type="project" value="UniProtKB-SubCell"/>
</dbReference>
<evidence type="ECO:0000313" key="8">
    <source>
        <dbReference type="EMBL" id="AUG56921.1"/>
    </source>
</evidence>
<dbReference type="PANTHER" id="PTHR30294">
    <property type="entry name" value="MEMBRANE COMPONENT OF ABC TRANSPORTER YHHJ-RELATED"/>
    <property type="match status" value="1"/>
</dbReference>
<keyword evidence="2" id="KW-1003">Cell membrane</keyword>
<evidence type="ECO:0000256" key="6">
    <source>
        <dbReference type="SAM" id="Phobius"/>
    </source>
</evidence>
<protein>
    <submittedName>
        <fullName evidence="8">ABC-2 family transporter protein</fullName>
    </submittedName>
</protein>
<reference evidence="8 9" key="1">
    <citation type="submission" date="2017-12" db="EMBL/GenBank/DDBJ databases">
        <title>Complete genome sequence of Herbivorax saccincola GGR1, a novel Cellulosome-producing hydrolytic bacterium in a thermophilic biogas plant, established by Illumina and Nanopore MinION sequencing.</title>
        <authorList>
            <person name="Pechtl A."/>
            <person name="Ruckert C."/>
            <person name="Koeck D.E."/>
            <person name="Maus I."/>
            <person name="Winkler A."/>
            <person name="Kalinowski J."/>
            <person name="Puhler A."/>
            <person name="Schwarz W.W."/>
            <person name="Zverlov V.V."/>
            <person name="Schluter A."/>
            <person name="Liebl W."/>
        </authorList>
    </citation>
    <scope>NUCLEOTIDE SEQUENCE [LARGE SCALE GENOMIC DNA]</scope>
    <source>
        <strain evidence="9">SR1</strain>
    </source>
</reference>
<dbReference type="KEGG" id="hsc:HVS_04940"/>
<organism evidence="8 9">
    <name type="scientific">Acetivibrio saccincola</name>
    <dbReference type="NCBI Taxonomy" id="1677857"/>
    <lineage>
        <taxon>Bacteria</taxon>
        <taxon>Bacillati</taxon>
        <taxon>Bacillota</taxon>
        <taxon>Clostridia</taxon>
        <taxon>Eubacteriales</taxon>
        <taxon>Oscillospiraceae</taxon>
        <taxon>Acetivibrio</taxon>
    </lineage>
</organism>
<dbReference type="Gene3D" id="3.40.1710.10">
    <property type="entry name" value="abc type-2 transporter like domain"/>
    <property type="match status" value="1"/>
</dbReference>
<feature type="transmembrane region" description="Helical" evidence="6">
    <location>
        <begin position="323"/>
        <end position="340"/>
    </location>
</feature>
<dbReference type="AlphaFoldDB" id="A0A2K9EK44"/>
<feature type="domain" description="ABC-2 type transporter transmembrane" evidence="7">
    <location>
        <begin position="19"/>
        <end position="390"/>
    </location>
</feature>
<evidence type="ECO:0000256" key="3">
    <source>
        <dbReference type="ARBA" id="ARBA00022692"/>
    </source>
</evidence>
<evidence type="ECO:0000256" key="1">
    <source>
        <dbReference type="ARBA" id="ARBA00004651"/>
    </source>
</evidence>
<feature type="transmembrane region" description="Helical" evidence="6">
    <location>
        <begin position="257"/>
        <end position="279"/>
    </location>
</feature>
<keyword evidence="9" id="KW-1185">Reference proteome</keyword>
<evidence type="ECO:0000256" key="2">
    <source>
        <dbReference type="ARBA" id="ARBA00022475"/>
    </source>
</evidence>
<evidence type="ECO:0000256" key="4">
    <source>
        <dbReference type="ARBA" id="ARBA00022989"/>
    </source>
</evidence>
<comment type="subcellular location">
    <subcellularLocation>
        <location evidence="1">Cell membrane</location>
        <topology evidence="1">Multi-pass membrane protein</topology>
    </subcellularLocation>
</comment>
<dbReference type="Proteomes" id="UP000233534">
    <property type="component" value="Chromosome"/>
</dbReference>
<feature type="transmembrane region" description="Helical" evidence="6">
    <location>
        <begin position="285"/>
        <end position="311"/>
    </location>
</feature>
<dbReference type="InterPro" id="IPR013525">
    <property type="entry name" value="ABC2_TM"/>
</dbReference>
<keyword evidence="4 6" id="KW-1133">Transmembrane helix</keyword>
<feature type="transmembrane region" description="Helical" evidence="6">
    <location>
        <begin position="21"/>
        <end position="41"/>
    </location>
</feature>
<name>A0A2K9EK44_9FIRM</name>
<dbReference type="EMBL" id="CP025197">
    <property type="protein sequence ID" value="AUG56921.1"/>
    <property type="molecule type" value="Genomic_DNA"/>
</dbReference>
<evidence type="ECO:0000313" key="9">
    <source>
        <dbReference type="Proteomes" id="UP000233534"/>
    </source>
</evidence>
<feature type="transmembrane region" description="Helical" evidence="6">
    <location>
        <begin position="374"/>
        <end position="396"/>
    </location>
</feature>
<evidence type="ECO:0000256" key="5">
    <source>
        <dbReference type="ARBA" id="ARBA00023136"/>
    </source>
</evidence>